<dbReference type="Pfam" id="PF11200">
    <property type="entry name" value="DUF2981"/>
    <property type="match status" value="1"/>
</dbReference>
<feature type="transmembrane region" description="Helical" evidence="1">
    <location>
        <begin position="228"/>
        <end position="253"/>
    </location>
</feature>
<keyword evidence="1" id="KW-0472">Membrane</keyword>
<reference evidence="2 3" key="1">
    <citation type="submission" date="2017-09" db="EMBL/GenBank/DDBJ databases">
        <title>Genome sequencing of Besnoitia besnoiti strain Bb-Ger1.</title>
        <authorList>
            <person name="Schares G."/>
            <person name="Venepally P."/>
            <person name="Lorenzi H.A."/>
        </authorList>
    </citation>
    <scope>NUCLEOTIDE SEQUENCE [LARGE SCALE GENOMIC DNA]</scope>
    <source>
        <strain evidence="2 3">Bb-Ger1</strain>
    </source>
</reference>
<dbReference type="RefSeq" id="XP_029215796.1">
    <property type="nucleotide sequence ID" value="XM_029360981.1"/>
</dbReference>
<proteinExistence type="predicted"/>
<dbReference type="InterPro" id="IPR021366">
    <property type="entry name" value="DUF2981"/>
</dbReference>
<dbReference type="EMBL" id="NWUJ01000013">
    <property type="protein sequence ID" value="PFH31787.1"/>
    <property type="molecule type" value="Genomic_DNA"/>
</dbReference>
<sequence>MMFQRASGVDAPERCHYGVYRQKDSIKHVDKGIPHSPIDRAWCHPTTCAKAFKTASIFVEYHHGGHGHAQSANLSRVYNDSNGLVRHCLPPTLDGHCIISKLPVPAPKSTWCGMVTAGPIQRQRGSRTASFLQLKKGTHPQSFPVPLRGQSSTHVTVLNALRAEPVRAAQDVQKALETLPFVPHIGETEGESEEISVDELPPEAKTLTQESQATVIAITKMQKRPVKLAFAGVFGALLLAHLYFGWIILTFLLNKCMSLDELTGQPEQYADSNAVA</sequence>
<evidence type="ECO:0000313" key="3">
    <source>
        <dbReference type="Proteomes" id="UP000224006"/>
    </source>
</evidence>
<accession>A0A2A9M808</accession>
<evidence type="ECO:0000313" key="2">
    <source>
        <dbReference type="EMBL" id="PFH31787.1"/>
    </source>
</evidence>
<dbReference type="VEuPathDB" id="ToxoDB:BESB_022790"/>
<comment type="caution">
    <text evidence="2">The sequence shown here is derived from an EMBL/GenBank/DDBJ whole genome shotgun (WGS) entry which is preliminary data.</text>
</comment>
<keyword evidence="3" id="KW-1185">Reference proteome</keyword>
<dbReference type="KEGG" id="bbes:BESB_022790"/>
<dbReference type="GeneID" id="40307339"/>
<dbReference type="OrthoDB" id="366128at2759"/>
<dbReference type="AlphaFoldDB" id="A0A2A9M808"/>
<evidence type="ECO:0000256" key="1">
    <source>
        <dbReference type="SAM" id="Phobius"/>
    </source>
</evidence>
<name>A0A2A9M808_BESBE</name>
<keyword evidence="1" id="KW-1133">Transmembrane helix</keyword>
<dbReference type="Proteomes" id="UP000224006">
    <property type="component" value="Chromosome XII"/>
</dbReference>
<keyword evidence="1" id="KW-0812">Transmembrane</keyword>
<gene>
    <name evidence="2" type="ORF">BESB_022790</name>
</gene>
<organism evidence="2 3">
    <name type="scientific">Besnoitia besnoiti</name>
    <name type="common">Apicomplexan protozoan</name>
    <dbReference type="NCBI Taxonomy" id="94643"/>
    <lineage>
        <taxon>Eukaryota</taxon>
        <taxon>Sar</taxon>
        <taxon>Alveolata</taxon>
        <taxon>Apicomplexa</taxon>
        <taxon>Conoidasida</taxon>
        <taxon>Coccidia</taxon>
        <taxon>Eucoccidiorida</taxon>
        <taxon>Eimeriorina</taxon>
        <taxon>Sarcocystidae</taxon>
        <taxon>Besnoitia</taxon>
    </lineage>
</organism>
<protein>
    <submittedName>
        <fullName evidence="2">Uncharacterized protein</fullName>
    </submittedName>
</protein>